<dbReference type="AlphaFoldDB" id="A0A8J4XE25"/>
<reference evidence="1" key="1">
    <citation type="submission" date="2020-07" db="EMBL/GenBank/DDBJ databases">
        <title>Clarias magur genome sequencing, assembly and annotation.</title>
        <authorList>
            <person name="Kushwaha B."/>
            <person name="Kumar R."/>
            <person name="Das P."/>
            <person name="Joshi C.G."/>
            <person name="Kumar D."/>
            <person name="Nagpure N.S."/>
            <person name="Pandey M."/>
            <person name="Agarwal S."/>
            <person name="Srivastava S."/>
            <person name="Singh M."/>
            <person name="Sahoo L."/>
            <person name="Jayasankar P."/>
            <person name="Meher P.K."/>
            <person name="Koringa P.G."/>
            <person name="Iquebal M.A."/>
            <person name="Das S.P."/>
            <person name="Bit A."/>
            <person name="Patnaik S."/>
            <person name="Patel N."/>
            <person name="Shah T.M."/>
            <person name="Hinsu A."/>
            <person name="Jena J.K."/>
        </authorList>
    </citation>
    <scope>NUCLEOTIDE SEQUENCE</scope>
    <source>
        <strain evidence="1">CIFAMagur01</strain>
        <tissue evidence="1">Testis</tissue>
    </source>
</reference>
<comment type="caution">
    <text evidence="1">The sequence shown here is derived from an EMBL/GenBank/DDBJ whole genome shotgun (WGS) entry which is preliminary data.</text>
</comment>
<name>A0A8J4XE25_CLAMG</name>
<accession>A0A8J4XE25</accession>
<dbReference type="Proteomes" id="UP000727407">
    <property type="component" value="Unassembled WGS sequence"/>
</dbReference>
<protein>
    <submittedName>
        <fullName evidence="1">Uncharacterized protein</fullName>
    </submittedName>
</protein>
<gene>
    <name evidence="1" type="ORF">DAT39_005199</name>
</gene>
<dbReference type="EMBL" id="QNUK01000048">
    <property type="protein sequence ID" value="KAF5905133.1"/>
    <property type="molecule type" value="Genomic_DNA"/>
</dbReference>
<evidence type="ECO:0000313" key="2">
    <source>
        <dbReference type="Proteomes" id="UP000727407"/>
    </source>
</evidence>
<keyword evidence="2" id="KW-1185">Reference proteome</keyword>
<proteinExistence type="predicted"/>
<organism evidence="1 2">
    <name type="scientific">Clarias magur</name>
    <name type="common">Asian catfish</name>
    <name type="synonym">Macropteronotus magur</name>
    <dbReference type="NCBI Taxonomy" id="1594786"/>
    <lineage>
        <taxon>Eukaryota</taxon>
        <taxon>Metazoa</taxon>
        <taxon>Chordata</taxon>
        <taxon>Craniata</taxon>
        <taxon>Vertebrata</taxon>
        <taxon>Euteleostomi</taxon>
        <taxon>Actinopterygii</taxon>
        <taxon>Neopterygii</taxon>
        <taxon>Teleostei</taxon>
        <taxon>Ostariophysi</taxon>
        <taxon>Siluriformes</taxon>
        <taxon>Clariidae</taxon>
        <taxon>Clarias</taxon>
    </lineage>
</organism>
<sequence>MITLIINSGLMKTHWDYCALVSSVAGVHSPGLLSEASLFHPEYFKRGNHANISARLSHRGWPQLQGSAELSGYKKNSGMNSVE</sequence>
<evidence type="ECO:0000313" key="1">
    <source>
        <dbReference type="EMBL" id="KAF5905133.1"/>
    </source>
</evidence>